<dbReference type="Pfam" id="PF03125">
    <property type="entry name" value="Sre"/>
    <property type="match status" value="1"/>
</dbReference>
<feature type="transmembrane region" description="Helical" evidence="6">
    <location>
        <begin position="12"/>
        <end position="36"/>
    </location>
</feature>
<feature type="transmembrane region" description="Helical" evidence="6">
    <location>
        <begin position="82"/>
        <end position="105"/>
    </location>
</feature>
<dbReference type="InterPro" id="IPR004151">
    <property type="entry name" value="7TM_GPCR_serpentine_rcpt_Sre"/>
</dbReference>
<evidence type="ECO:0000256" key="4">
    <source>
        <dbReference type="ARBA" id="ARBA00022989"/>
    </source>
</evidence>
<comment type="subcellular location">
    <subcellularLocation>
        <location evidence="1">Membrane</location>
        <topology evidence="1">Multi-pass membrane protein</topology>
    </subcellularLocation>
</comment>
<comment type="similarity">
    <text evidence="2">Belongs to the nematode receptor-like protein sre family.</text>
</comment>
<evidence type="ECO:0000256" key="6">
    <source>
        <dbReference type="SAM" id="Phobius"/>
    </source>
</evidence>
<dbReference type="PANTHER" id="PTHR47631:SF4">
    <property type="entry name" value="SERPENTINE RECEPTOR, CLASS E (EPSILON)"/>
    <property type="match status" value="1"/>
</dbReference>
<protein>
    <submittedName>
        <fullName evidence="8">Gamma-secretase subunit Aph-1</fullName>
    </submittedName>
</protein>
<keyword evidence="7" id="KW-1185">Reference proteome</keyword>
<feature type="transmembrane region" description="Helical" evidence="6">
    <location>
        <begin position="56"/>
        <end position="76"/>
    </location>
</feature>
<accession>A0A1I7UQI5</accession>
<dbReference type="eggNOG" id="ENOG502R9ZT">
    <property type="taxonomic scope" value="Eukaryota"/>
</dbReference>
<sequence>MPRIKNLWDYPFLLLGMILITHYYTFSVVALTGLTFERSCATFWMNDYESKKRPGISIFIFIFLELFSAFIAFTWITLQFNSYYWIVIGMLVLITNFMLFFYIWYWNTKMHRILETMVLKKYTLQARFQAKENARSLNLLKFIVSGVTGCIFVEGLFFVVQWTKAIKSYEVALLFVLEFTNSQNKNGPLPSSFPRLPPLIAGTGCFVFFIRGHCNVKVESLLKDHLGNWEDNKIELPLDRSGNKFTVNNKSKGKWKLVKLSARNSRTERLKKYIFYITKNNLMNGNIMVMYHYESPGEVPQLAT</sequence>
<dbReference type="GO" id="GO:0007606">
    <property type="term" value="P:sensory perception of chemical stimulus"/>
    <property type="evidence" value="ECO:0007669"/>
    <property type="project" value="InterPro"/>
</dbReference>
<feature type="transmembrane region" description="Helical" evidence="6">
    <location>
        <begin position="139"/>
        <end position="160"/>
    </location>
</feature>
<reference evidence="8" key="1">
    <citation type="submission" date="2016-11" db="UniProtKB">
        <authorList>
            <consortium name="WormBaseParasite"/>
        </authorList>
    </citation>
    <scope>IDENTIFICATION</scope>
</reference>
<evidence type="ECO:0000256" key="1">
    <source>
        <dbReference type="ARBA" id="ARBA00004141"/>
    </source>
</evidence>
<dbReference type="Proteomes" id="UP000095282">
    <property type="component" value="Unplaced"/>
</dbReference>
<evidence type="ECO:0000313" key="7">
    <source>
        <dbReference type="Proteomes" id="UP000095282"/>
    </source>
</evidence>
<keyword evidence="4 6" id="KW-1133">Transmembrane helix</keyword>
<name>A0A1I7UQI5_9PELO</name>
<organism evidence="7 8">
    <name type="scientific">Caenorhabditis tropicalis</name>
    <dbReference type="NCBI Taxonomy" id="1561998"/>
    <lineage>
        <taxon>Eukaryota</taxon>
        <taxon>Metazoa</taxon>
        <taxon>Ecdysozoa</taxon>
        <taxon>Nematoda</taxon>
        <taxon>Chromadorea</taxon>
        <taxon>Rhabditida</taxon>
        <taxon>Rhabditina</taxon>
        <taxon>Rhabditomorpha</taxon>
        <taxon>Rhabditoidea</taxon>
        <taxon>Rhabditidae</taxon>
        <taxon>Peloderinae</taxon>
        <taxon>Caenorhabditis</taxon>
    </lineage>
</organism>
<keyword evidence="3 6" id="KW-0812">Transmembrane</keyword>
<evidence type="ECO:0000256" key="2">
    <source>
        <dbReference type="ARBA" id="ARBA00006803"/>
    </source>
</evidence>
<evidence type="ECO:0000256" key="5">
    <source>
        <dbReference type="ARBA" id="ARBA00023136"/>
    </source>
</evidence>
<dbReference type="WBParaSite" id="Csp11.Scaffold630.g18337.t1">
    <property type="protein sequence ID" value="Csp11.Scaffold630.g18337.t1"/>
    <property type="gene ID" value="Csp11.Scaffold630.g18337"/>
</dbReference>
<dbReference type="GO" id="GO:0016020">
    <property type="term" value="C:membrane"/>
    <property type="evidence" value="ECO:0007669"/>
    <property type="project" value="UniProtKB-SubCell"/>
</dbReference>
<dbReference type="PANTHER" id="PTHR47631">
    <property type="entry name" value="SERPENTINE RECEPTOR, CLASS E (EPSILON)-RELATED"/>
    <property type="match status" value="1"/>
</dbReference>
<proteinExistence type="inferred from homology"/>
<evidence type="ECO:0000256" key="3">
    <source>
        <dbReference type="ARBA" id="ARBA00022692"/>
    </source>
</evidence>
<dbReference type="AlphaFoldDB" id="A0A1I7UQI5"/>
<keyword evidence="5 6" id="KW-0472">Membrane</keyword>
<evidence type="ECO:0000313" key="8">
    <source>
        <dbReference type="WBParaSite" id="Csp11.Scaffold630.g18337.t1"/>
    </source>
</evidence>